<sequence length="69" mass="7363">MDRQSMGTSDVVWKKSSASSNGNCVEVARLNGGNVAVRDSKDQAGPTLIFTPSEWVAFVQGVKGSEFDL</sequence>
<keyword evidence="4" id="KW-1185">Reference proteome</keyword>
<evidence type="ECO:0000256" key="1">
    <source>
        <dbReference type="SAM" id="MobiDB-lite"/>
    </source>
</evidence>
<dbReference type="Pfam" id="PF04149">
    <property type="entry name" value="DUF397"/>
    <property type="match status" value="1"/>
</dbReference>
<gene>
    <name evidence="3" type="ORF">Acor_42720</name>
</gene>
<evidence type="ECO:0000259" key="2">
    <source>
        <dbReference type="Pfam" id="PF04149"/>
    </source>
</evidence>
<name>A0A5M3VZB2_9ACTN</name>
<evidence type="ECO:0000313" key="3">
    <source>
        <dbReference type="EMBL" id="GES02207.1"/>
    </source>
</evidence>
<feature type="domain" description="DUF397" evidence="2">
    <location>
        <begin position="12"/>
        <end position="63"/>
    </location>
</feature>
<accession>A0A5M3VZB2</accession>
<dbReference type="AlphaFoldDB" id="A0A5M3VZB2"/>
<reference evidence="3 4" key="1">
    <citation type="submission" date="2019-10" db="EMBL/GenBank/DDBJ databases">
        <title>Whole genome shotgun sequence of Acrocarpospora corrugata NBRC 13972.</title>
        <authorList>
            <person name="Ichikawa N."/>
            <person name="Kimura A."/>
            <person name="Kitahashi Y."/>
            <person name="Komaki H."/>
            <person name="Oguchi A."/>
        </authorList>
    </citation>
    <scope>NUCLEOTIDE SEQUENCE [LARGE SCALE GENOMIC DNA]</scope>
    <source>
        <strain evidence="3 4">NBRC 13972</strain>
    </source>
</reference>
<protein>
    <submittedName>
        <fullName evidence="3">DUF397 domain-containing protein</fullName>
    </submittedName>
</protein>
<dbReference type="Proteomes" id="UP000334990">
    <property type="component" value="Unassembled WGS sequence"/>
</dbReference>
<dbReference type="EMBL" id="BLAD01000056">
    <property type="protein sequence ID" value="GES02207.1"/>
    <property type="molecule type" value="Genomic_DNA"/>
</dbReference>
<evidence type="ECO:0000313" key="4">
    <source>
        <dbReference type="Proteomes" id="UP000334990"/>
    </source>
</evidence>
<organism evidence="3 4">
    <name type="scientific">Acrocarpospora corrugata</name>
    <dbReference type="NCBI Taxonomy" id="35763"/>
    <lineage>
        <taxon>Bacteria</taxon>
        <taxon>Bacillati</taxon>
        <taxon>Actinomycetota</taxon>
        <taxon>Actinomycetes</taxon>
        <taxon>Streptosporangiales</taxon>
        <taxon>Streptosporangiaceae</taxon>
        <taxon>Acrocarpospora</taxon>
    </lineage>
</organism>
<dbReference type="InterPro" id="IPR007278">
    <property type="entry name" value="DUF397"/>
</dbReference>
<comment type="caution">
    <text evidence="3">The sequence shown here is derived from an EMBL/GenBank/DDBJ whole genome shotgun (WGS) entry which is preliminary data.</text>
</comment>
<proteinExistence type="predicted"/>
<dbReference type="OrthoDB" id="4299240at2"/>
<feature type="region of interest" description="Disordered" evidence="1">
    <location>
        <begin position="1"/>
        <end position="20"/>
    </location>
</feature>